<evidence type="ECO:0000256" key="5">
    <source>
        <dbReference type="ARBA" id="ARBA00022723"/>
    </source>
</evidence>
<dbReference type="EMBL" id="JBFCZG010000005">
    <property type="protein sequence ID" value="KAL3422686.1"/>
    <property type="molecule type" value="Genomic_DNA"/>
</dbReference>
<dbReference type="CDD" id="cd09080">
    <property type="entry name" value="TDP2"/>
    <property type="match status" value="1"/>
</dbReference>
<evidence type="ECO:0000313" key="12">
    <source>
        <dbReference type="EMBL" id="KAL3422686.1"/>
    </source>
</evidence>
<evidence type="ECO:0000256" key="4">
    <source>
        <dbReference type="ARBA" id="ARBA00022722"/>
    </source>
</evidence>
<evidence type="ECO:0000313" key="13">
    <source>
        <dbReference type="Proteomes" id="UP001629113"/>
    </source>
</evidence>
<evidence type="ECO:0000256" key="10">
    <source>
        <dbReference type="ARBA" id="ARBA00023242"/>
    </source>
</evidence>
<dbReference type="InterPro" id="IPR051547">
    <property type="entry name" value="TDP2-like"/>
</dbReference>
<sequence>MALFSRIHTQYLSWSQNTPLPADASSVFQTWHQYDLDTERWIQIVADKTQTGNDSPPTTAKASKFVIATWNIDFSSALPGPRIAAILSHILKQTRPPDIIFFQEVSLVALKFLLDDSRIRESWFSSEAGAANWDGQSFATMTLLAKSRFATTQRDAAAEKAVLGPVWRVQYPTRFGRDALCCDIFIPSSHVDSVAPRRVRLINVHLDSLPIQPSHRPRQISTLAALLRSAGAGLVAGDFNPVLPEDASLVEDSGLVDAWVALRGQGPGHTWGIDGKQPFPPIRLDKVALLGLDVQNIEVMHPDVICMSRSSDAESTSDQQHQHRDVNELVPWSDHSGLKCSFGVVNSIKA</sequence>
<dbReference type="GO" id="GO:0004527">
    <property type="term" value="F:exonuclease activity"/>
    <property type="evidence" value="ECO:0007669"/>
    <property type="project" value="UniProtKB-KW"/>
</dbReference>
<comment type="cofactor">
    <cofactor evidence="2">
        <name>Mg(2+)</name>
        <dbReference type="ChEBI" id="CHEBI:18420"/>
    </cofactor>
</comment>
<evidence type="ECO:0000259" key="11">
    <source>
        <dbReference type="Pfam" id="PF03372"/>
    </source>
</evidence>
<protein>
    <submittedName>
        <fullName evidence="12">Endonuclease exonuclease phosphatase family protein</fullName>
    </submittedName>
</protein>
<comment type="subcellular location">
    <subcellularLocation>
        <location evidence="3">Nucleus</location>
        <location evidence="3">PML body</location>
    </subcellularLocation>
</comment>
<comment type="cofactor">
    <cofactor evidence="1">
        <name>Mn(2+)</name>
        <dbReference type="ChEBI" id="CHEBI:29035"/>
    </cofactor>
</comment>
<dbReference type="PANTHER" id="PTHR15822">
    <property type="entry name" value="TRAF AND TNF RECEPTOR-ASSOCIATED PROTEIN"/>
    <property type="match status" value="1"/>
</dbReference>
<keyword evidence="12" id="KW-0255">Endonuclease</keyword>
<dbReference type="SUPFAM" id="SSF56219">
    <property type="entry name" value="DNase I-like"/>
    <property type="match status" value="1"/>
</dbReference>
<gene>
    <name evidence="12" type="ORF">PVAG01_06842</name>
</gene>
<keyword evidence="10" id="KW-0539">Nucleus</keyword>
<evidence type="ECO:0000256" key="8">
    <source>
        <dbReference type="ARBA" id="ARBA00022842"/>
    </source>
</evidence>
<evidence type="ECO:0000256" key="2">
    <source>
        <dbReference type="ARBA" id="ARBA00001946"/>
    </source>
</evidence>
<accession>A0ABR4PH75</accession>
<keyword evidence="4" id="KW-0540">Nuclease</keyword>
<evidence type="ECO:0000256" key="7">
    <source>
        <dbReference type="ARBA" id="ARBA00022801"/>
    </source>
</evidence>
<keyword evidence="7" id="KW-0378">Hydrolase</keyword>
<dbReference type="GO" id="GO:0004519">
    <property type="term" value="F:endonuclease activity"/>
    <property type="evidence" value="ECO:0007669"/>
    <property type="project" value="UniProtKB-KW"/>
</dbReference>
<dbReference type="Gene3D" id="3.60.10.10">
    <property type="entry name" value="Endonuclease/exonuclease/phosphatase"/>
    <property type="match status" value="1"/>
</dbReference>
<evidence type="ECO:0000256" key="9">
    <source>
        <dbReference type="ARBA" id="ARBA00023204"/>
    </source>
</evidence>
<evidence type="ECO:0000256" key="6">
    <source>
        <dbReference type="ARBA" id="ARBA00022763"/>
    </source>
</evidence>
<keyword evidence="5" id="KW-0479">Metal-binding</keyword>
<dbReference type="InterPro" id="IPR036691">
    <property type="entry name" value="Endo/exonu/phosph_ase_sf"/>
</dbReference>
<keyword evidence="13" id="KW-1185">Reference proteome</keyword>
<proteinExistence type="predicted"/>
<organism evidence="12 13">
    <name type="scientific">Phlyctema vagabunda</name>
    <dbReference type="NCBI Taxonomy" id="108571"/>
    <lineage>
        <taxon>Eukaryota</taxon>
        <taxon>Fungi</taxon>
        <taxon>Dikarya</taxon>
        <taxon>Ascomycota</taxon>
        <taxon>Pezizomycotina</taxon>
        <taxon>Leotiomycetes</taxon>
        <taxon>Helotiales</taxon>
        <taxon>Dermateaceae</taxon>
        <taxon>Phlyctema</taxon>
    </lineage>
</organism>
<keyword evidence="8" id="KW-0460">Magnesium</keyword>
<evidence type="ECO:0000256" key="1">
    <source>
        <dbReference type="ARBA" id="ARBA00001936"/>
    </source>
</evidence>
<reference evidence="12 13" key="1">
    <citation type="submission" date="2024-06" db="EMBL/GenBank/DDBJ databases">
        <title>Complete genome of Phlyctema vagabunda strain 19-DSS-EL-015.</title>
        <authorList>
            <person name="Fiorenzani C."/>
        </authorList>
    </citation>
    <scope>NUCLEOTIDE SEQUENCE [LARGE SCALE GENOMIC DNA]</scope>
    <source>
        <strain evidence="12 13">19-DSS-EL-015</strain>
    </source>
</reference>
<comment type="caution">
    <text evidence="12">The sequence shown here is derived from an EMBL/GenBank/DDBJ whole genome shotgun (WGS) entry which is preliminary data.</text>
</comment>
<dbReference type="InterPro" id="IPR005135">
    <property type="entry name" value="Endo/exonuclease/phosphatase"/>
</dbReference>
<keyword evidence="6" id="KW-0227">DNA damage</keyword>
<name>A0ABR4PH75_9HELO</name>
<keyword evidence="12" id="KW-0269">Exonuclease</keyword>
<dbReference type="Pfam" id="PF03372">
    <property type="entry name" value="Exo_endo_phos"/>
    <property type="match status" value="1"/>
</dbReference>
<feature type="domain" description="Endonuclease/exonuclease/phosphatase" evidence="11">
    <location>
        <begin position="68"/>
        <end position="287"/>
    </location>
</feature>
<dbReference type="PANTHER" id="PTHR15822:SF4">
    <property type="entry name" value="TYROSYL-DNA PHOSPHODIESTERASE 2"/>
    <property type="match status" value="1"/>
</dbReference>
<dbReference type="Proteomes" id="UP001629113">
    <property type="component" value="Unassembled WGS sequence"/>
</dbReference>
<evidence type="ECO:0000256" key="3">
    <source>
        <dbReference type="ARBA" id="ARBA00004322"/>
    </source>
</evidence>
<keyword evidence="9" id="KW-0234">DNA repair</keyword>